<keyword evidence="6" id="KW-1185">Reference proteome</keyword>
<dbReference type="HOGENOM" id="CLU_012243_3_1_6"/>
<dbReference type="eggNOG" id="COG4677">
    <property type="taxonomic scope" value="Bacteria"/>
</dbReference>
<comment type="similarity">
    <text evidence="1">Belongs to the pectinesterase family.</text>
</comment>
<reference evidence="5 6" key="1">
    <citation type="journal article" date="2009" name="PLoS ONE">
        <title>The complete genome of Teredinibacter turnerae T7901: an intracellular endosymbiont of marine wood-boring bivalves (shipworms).</title>
        <authorList>
            <person name="Yang J.C."/>
            <person name="Madupu R."/>
            <person name="Durkin A.S."/>
            <person name="Ekborg N.A."/>
            <person name="Pedamallu C.S."/>
            <person name="Hostetler J.B."/>
            <person name="Radune D."/>
            <person name="Toms B.S."/>
            <person name="Henrissat B."/>
            <person name="Coutinho P.M."/>
            <person name="Schwarz S."/>
            <person name="Field L."/>
            <person name="Trindade-Silva A.E."/>
            <person name="Soares C.A.G."/>
            <person name="Elshahawi S."/>
            <person name="Hanora A."/>
            <person name="Schmidt E.W."/>
            <person name="Haygood M.G."/>
            <person name="Posfai J."/>
            <person name="Benner J."/>
            <person name="Madinger C."/>
            <person name="Nove J."/>
            <person name="Anton B."/>
            <person name="Chaudhary K."/>
            <person name="Foster J."/>
            <person name="Holman A."/>
            <person name="Kumar S."/>
            <person name="Lessard P.A."/>
            <person name="Luyten Y.A."/>
            <person name="Slatko B."/>
            <person name="Wood N."/>
            <person name="Wu B."/>
            <person name="Teplitski M."/>
            <person name="Mougous J.D."/>
            <person name="Ward N."/>
            <person name="Eisen J.A."/>
            <person name="Badger J.H."/>
            <person name="Distel D.L."/>
        </authorList>
    </citation>
    <scope>NUCLEOTIDE SEQUENCE [LARGE SCALE GENOMIC DNA]</scope>
    <source>
        <strain evidence="6">ATCC 39867 / T7901</strain>
    </source>
</reference>
<evidence type="ECO:0000313" key="6">
    <source>
        <dbReference type="Proteomes" id="UP000009080"/>
    </source>
</evidence>
<gene>
    <name evidence="5" type="ordered locus">TERTU_1484</name>
</gene>
<evidence type="ECO:0000313" key="5">
    <source>
        <dbReference type="EMBL" id="ACR11378.1"/>
    </source>
</evidence>
<dbReference type="RefSeq" id="WP_015817490.1">
    <property type="nucleotide sequence ID" value="NC_012997.1"/>
</dbReference>
<dbReference type="GO" id="GO:0030599">
    <property type="term" value="F:pectinesterase activity"/>
    <property type="evidence" value="ECO:0007669"/>
    <property type="project" value="InterPro"/>
</dbReference>
<name>C5BT63_TERTT</name>
<dbReference type="OrthoDB" id="191551at2"/>
<protein>
    <submittedName>
        <fullName evidence="5">Pectinesterase</fullName>
    </submittedName>
</protein>
<dbReference type="PANTHER" id="PTHR31321">
    <property type="entry name" value="ACYL-COA THIOESTER HYDROLASE YBHC-RELATED"/>
    <property type="match status" value="1"/>
</dbReference>
<dbReference type="InterPro" id="IPR011050">
    <property type="entry name" value="Pectin_lyase_fold/virulence"/>
</dbReference>
<dbReference type="STRING" id="377629.TERTU_1484"/>
<sequence length="422" mass="45667">MNRRGHCLPNNALNWALSFLLKRIHIVFLCLQVLVVSKAAGEEITKTVESGCSVSVLSQADIGGGDTESCVGQCFAMVGDALSYLKKTDCSSTLISIGKGRYREKIVLDLPGLTLAGIGRDQSHIVHALPAGAAASYDRDGWGTPGSATVTINASDVVVRNLTIENDFDFLRNDGLEKNNPQREASAQAVALLLDSKSDRVLLQGVKLASHQDTLFARGKRAIVIDSMVTGNVDFIFGSGQVWFENSELISRKRGKAISPGTLGGYISAPSTQLRDSYGFVFNHCMLGAEQGVPDGSVALGRPWHPTRNFSDGRYADPDAVGFVLFANSVFGAHISKRGWTSMRGTNKDGKKTLVFAPESARFFEWNNRGPGVHARTQREREFGLENGGPAKSNMLDILRGYHVADWADGMKVLDAGSQRME</sequence>
<dbReference type="PANTHER" id="PTHR31321:SF57">
    <property type="entry name" value="PECTINESTERASE 53-RELATED"/>
    <property type="match status" value="1"/>
</dbReference>
<keyword evidence="3" id="KW-0063">Aspartyl esterase</keyword>
<dbReference type="KEGG" id="ttu:TERTU_1484"/>
<dbReference type="GO" id="GO:0009279">
    <property type="term" value="C:cell outer membrane"/>
    <property type="evidence" value="ECO:0007669"/>
    <property type="project" value="TreeGrafter"/>
</dbReference>
<dbReference type="Pfam" id="PF01095">
    <property type="entry name" value="Pectinesterase"/>
    <property type="match status" value="1"/>
</dbReference>
<proteinExistence type="inferred from homology"/>
<feature type="domain" description="Pectinesterase catalytic" evidence="4">
    <location>
        <begin position="75"/>
        <end position="375"/>
    </location>
</feature>
<dbReference type="InterPro" id="IPR000070">
    <property type="entry name" value="Pectinesterase_cat"/>
</dbReference>
<evidence type="ECO:0000256" key="2">
    <source>
        <dbReference type="ARBA" id="ARBA00022801"/>
    </source>
</evidence>
<dbReference type="SUPFAM" id="SSF51126">
    <property type="entry name" value="Pectin lyase-like"/>
    <property type="match status" value="1"/>
</dbReference>
<dbReference type="AlphaFoldDB" id="C5BT63"/>
<organism evidence="5 6">
    <name type="scientific">Teredinibacter turnerae (strain ATCC 39867 / T7901)</name>
    <dbReference type="NCBI Taxonomy" id="377629"/>
    <lineage>
        <taxon>Bacteria</taxon>
        <taxon>Pseudomonadati</taxon>
        <taxon>Pseudomonadota</taxon>
        <taxon>Gammaproteobacteria</taxon>
        <taxon>Cellvibrionales</taxon>
        <taxon>Cellvibrionaceae</taxon>
        <taxon>Teredinibacter</taxon>
    </lineage>
</organism>
<dbReference type="Gene3D" id="2.160.20.10">
    <property type="entry name" value="Single-stranded right-handed beta-helix, Pectin lyase-like"/>
    <property type="match status" value="1"/>
</dbReference>
<dbReference type="InterPro" id="IPR012334">
    <property type="entry name" value="Pectin_lyas_fold"/>
</dbReference>
<accession>C5BT63</accession>
<keyword evidence="2" id="KW-0378">Hydrolase</keyword>
<dbReference type="EMBL" id="CP001614">
    <property type="protein sequence ID" value="ACR11378.1"/>
    <property type="molecule type" value="Genomic_DNA"/>
</dbReference>
<evidence type="ECO:0000259" key="4">
    <source>
        <dbReference type="Pfam" id="PF01095"/>
    </source>
</evidence>
<dbReference type="GO" id="GO:0042545">
    <property type="term" value="P:cell wall modification"/>
    <property type="evidence" value="ECO:0007669"/>
    <property type="project" value="InterPro"/>
</dbReference>
<evidence type="ECO:0000256" key="1">
    <source>
        <dbReference type="ARBA" id="ARBA00008891"/>
    </source>
</evidence>
<evidence type="ECO:0000256" key="3">
    <source>
        <dbReference type="ARBA" id="ARBA00023085"/>
    </source>
</evidence>
<dbReference type="Proteomes" id="UP000009080">
    <property type="component" value="Chromosome"/>
</dbReference>